<dbReference type="InterPro" id="IPR013878">
    <property type="entry name" value="Mo25"/>
</dbReference>
<dbReference type="AlphaFoldDB" id="A0A1E3K5P4"/>
<dbReference type="SUPFAM" id="SSF48371">
    <property type="entry name" value="ARM repeat"/>
    <property type="match status" value="1"/>
</dbReference>
<proteinExistence type="inferred from homology"/>
<name>A0A1E3K5P4_9TREE</name>
<dbReference type="InterPro" id="IPR011989">
    <property type="entry name" value="ARM-like"/>
</dbReference>
<dbReference type="PANTHER" id="PTHR10182:SF3">
    <property type="entry name" value="PROTEIN MO25"/>
    <property type="match status" value="1"/>
</dbReference>
<sequence length="374" mass="42548">MNFFSRQKTKSPADNVKSLRDNILRLENATGEGSKKVSRAGASFGRWLGLPGCACSAILATHHLPRWDISDRQLTPSFYPQINEEISRQIAAVKAALSGESDGEPSPDIVAQVANEVYAQDLLSLMVLHLGRFDFEARKDVCNIYNILLRRQLGTRSPTVDTIATRPDIIFDTLKGYANPDVALNTGMILKEMLRYEPLARIVLYSDQFYTFPNYIENTSFGISCDALANMKETLTRHKPMVAQYLEANYDRFFAMYNTLILSSNYVTKRQSLKLLGEILLDRANYNIMTRYIGSEANLKMMMNFLRDKSKNIQFEAFHVFKVFVANPNKPAQIASILRRNKDKLLVFLKEFHNDKDGTLYTFPSLQTLTGHVR</sequence>
<accession>A0A1E3K5P4</accession>
<dbReference type="PANTHER" id="PTHR10182">
    <property type="entry name" value="CALCIUM-BINDING PROTEIN 39-RELATED"/>
    <property type="match status" value="1"/>
</dbReference>
<dbReference type="EMBL" id="AWGH01000001">
    <property type="protein sequence ID" value="ODO08470.1"/>
    <property type="molecule type" value="Genomic_DNA"/>
</dbReference>
<gene>
    <name evidence="2" type="ORF">L198_00200</name>
</gene>
<dbReference type="OrthoDB" id="609103at2759"/>
<dbReference type="Proteomes" id="UP000094819">
    <property type="component" value="Unassembled WGS sequence"/>
</dbReference>
<dbReference type="RefSeq" id="XP_019035327.1">
    <property type="nucleotide sequence ID" value="XM_019172385.1"/>
</dbReference>
<dbReference type="GO" id="GO:0043539">
    <property type="term" value="F:protein serine/threonine kinase activator activity"/>
    <property type="evidence" value="ECO:0007669"/>
    <property type="project" value="TreeGrafter"/>
</dbReference>
<reference evidence="2 3" key="1">
    <citation type="submission" date="2016-06" db="EMBL/GenBank/DDBJ databases">
        <title>Evolution of pathogenesis and genome organization in the Tremellales.</title>
        <authorList>
            <person name="Cuomo C."/>
            <person name="Litvintseva A."/>
            <person name="Heitman J."/>
            <person name="Chen Y."/>
            <person name="Sun S."/>
            <person name="Springer D."/>
            <person name="Dromer F."/>
            <person name="Young S."/>
            <person name="Zeng Q."/>
            <person name="Chapman S."/>
            <person name="Gujja S."/>
            <person name="Saif S."/>
            <person name="Birren B."/>
        </authorList>
    </citation>
    <scope>NUCLEOTIDE SEQUENCE [LARGE SCALE GENOMIC DNA]</scope>
    <source>
        <strain evidence="2 3">CBS 7118</strain>
    </source>
</reference>
<keyword evidence="3" id="KW-1185">Reference proteome</keyword>
<protein>
    <submittedName>
        <fullName evidence="2">Calcium binding protein 39</fullName>
    </submittedName>
</protein>
<comment type="caution">
    <text evidence="2">The sequence shown here is derived from an EMBL/GenBank/DDBJ whole genome shotgun (WGS) entry which is preliminary data.</text>
</comment>
<comment type="similarity">
    <text evidence="1">Belongs to the Mo25 family.</text>
</comment>
<dbReference type="GO" id="GO:0035556">
    <property type="term" value="P:intracellular signal transduction"/>
    <property type="evidence" value="ECO:0007669"/>
    <property type="project" value="TreeGrafter"/>
</dbReference>
<dbReference type="InterPro" id="IPR016024">
    <property type="entry name" value="ARM-type_fold"/>
</dbReference>
<evidence type="ECO:0000313" key="3">
    <source>
        <dbReference type="Proteomes" id="UP000094819"/>
    </source>
</evidence>
<dbReference type="Pfam" id="PF08569">
    <property type="entry name" value="Mo25"/>
    <property type="match status" value="1"/>
</dbReference>
<evidence type="ECO:0000313" key="2">
    <source>
        <dbReference type="EMBL" id="ODO08470.1"/>
    </source>
</evidence>
<dbReference type="Gene3D" id="1.25.10.10">
    <property type="entry name" value="Leucine-rich Repeat Variant"/>
    <property type="match status" value="1"/>
</dbReference>
<evidence type="ECO:0000256" key="1">
    <source>
        <dbReference type="ARBA" id="ARBA00011012"/>
    </source>
</evidence>
<organism evidence="2 3">
    <name type="scientific">Cryptococcus wingfieldii CBS 7118</name>
    <dbReference type="NCBI Taxonomy" id="1295528"/>
    <lineage>
        <taxon>Eukaryota</taxon>
        <taxon>Fungi</taxon>
        <taxon>Dikarya</taxon>
        <taxon>Basidiomycota</taxon>
        <taxon>Agaricomycotina</taxon>
        <taxon>Tremellomycetes</taxon>
        <taxon>Tremellales</taxon>
        <taxon>Cryptococcaceae</taxon>
        <taxon>Cryptococcus</taxon>
    </lineage>
</organism>
<dbReference type="GeneID" id="30189415"/>